<reference evidence="2 3" key="1">
    <citation type="submission" date="2016-08" db="EMBL/GenBank/DDBJ databases">
        <authorList>
            <person name="Seilhamer J.J."/>
        </authorList>
    </citation>
    <scope>NUCLEOTIDE SEQUENCE [LARGE SCALE GENOMIC DNA]</scope>
    <source>
        <strain evidence="2 3">KCTC 42603</strain>
    </source>
</reference>
<organism evidence="2 3">
    <name type="scientific">Alteromonas confluentis</name>
    <dbReference type="NCBI Taxonomy" id="1656094"/>
    <lineage>
        <taxon>Bacteria</taxon>
        <taxon>Pseudomonadati</taxon>
        <taxon>Pseudomonadota</taxon>
        <taxon>Gammaproteobacteria</taxon>
        <taxon>Alteromonadales</taxon>
        <taxon>Alteromonadaceae</taxon>
        <taxon>Alteromonas/Salinimonas group</taxon>
        <taxon>Alteromonas</taxon>
    </lineage>
</organism>
<dbReference type="AlphaFoldDB" id="A0A1E7ZER7"/>
<comment type="caution">
    <text evidence="2">The sequence shown here is derived from an EMBL/GenBank/DDBJ whole genome shotgun (WGS) entry which is preliminary data.</text>
</comment>
<keyword evidence="1" id="KW-1133">Transmembrane helix</keyword>
<accession>A0A1E7ZER7</accession>
<dbReference type="Proteomes" id="UP000175691">
    <property type="component" value="Unassembled WGS sequence"/>
</dbReference>
<sequence>MIAYLLAAVAIIIAFIINWVMPLPLWRATLTSSIAIFAATTLGLLFLPLGVDAEPEQVRSWVLSILPLLGFFSILISVFVGWFLHVVRK</sequence>
<feature type="transmembrane region" description="Helical" evidence="1">
    <location>
        <begin position="30"/>
        <end position="49"/>
    </location>
</feature>
<name>A0A1E7ZER7_9ALTE</name>
<evidence type="ECO:0000313" key="2">
    <source>
        <dbReference type="EMBL" id="OFC72001.1"/>
    </source>
</evidence>
<protein>
    <submittedName>
        <fullName evidence="2">Uncharacterized protein</fullName>
    </submittedName>
</protein>
<proteinExistence type="predicted"/>
<evidence type="ECO:0000313" key="3">
    <source>
        <dbReference type="Proteomes" id="UP000175691"/>
    </source>
</evidence>
<keyword evidence="1" id="KW-0812">Transmembrane</keyword>
<gene>
    <name evidence="2" type="ORF">BFC18_04665</name>
</gene>
<dbReference type="OrthoDB" id="6332274at2"/>
<feature type="transmembrane region" description="Helical" evidence="1">
    <location>
        <begin position="61"/>
        <end position="84"/>
    </location>
</feature>
<keyword evidence="3" id="KW-1185">Reference proteome</keyword>
<feature type="transmembrane region" description="Helical" evidence="1">
    <location>
        <begin position="6"/>
        <end position="23"/>
    </location>
</feature>
<dbReference type="EMBL" id="MDHN01000008">
    <property type="protein sequence ID" value="OFC72001.1"/>
    <property type="molecule type" value="Genomic_DNA"/>
</dbReference>
<dbReference type="RefSeq" id="WP_070123783.1">
    <property type="nucleotide sequence ID" value="NZ_MDHN01000008.1"/>
</dbReference>
<evidence type="ECO:0000256" key="1">
    <source>
        <dbReference type="SAM" id="Phobius"/>
    </source>
</evidence>
<keyword evidence="1" id="KW-0472">Membrane</keyword>